<dbReference type="GO" id="GO:0046872">
    <property type="term" value="F:metal ion binding"/>
    <property type="evidence" value="ECO:0007669"/>
    <property type="project" value="UniProtKB-KW"/>
</dbReference>
<evidence type="ECO:0000313" key="20">
    <source>
        <dbReference type="EMBL" id="TPX34621.1"/>
    </source>
</evidence>
<reference evidence="20 21" key="1">
    <citation type="journal article" date="2019" name="Sci. Rep.">
        <title>Comparative genomics of chytrid fungi reveal insights into the obligate biotrophic and pathogenic lifestyle of Synchytrium endobioticum.</title>
        <authorList>
            <person name="van de Vossenberg B.T.L.H."/>
            <person name="Warris S."/>
            <person name="Nguyen H.D.T."/>
            <person name="van Gent-Pelzer M.P.E."/>
            <person name="Joly D.L."/>
            <person name="van de Geest H.C."/>
            <person name="Bonants P.J.M."/>
            <person name="Smith D.S."/>
            <person name="Levesque C.A."/>
            <person name="van der Lee T.A.J."/>
        </authorList>
    </citation>
    <scope>NUCLEOTIDE SEQUENCE [LARGE SCALE GENOMIC DNA]</scope>
    <source>
        <strain evidence="20 21">LEV6574</strain>
    </source>
</reference>
<keyword evidence="1" id="KW-0645">Protease</keyword>
<keyword evidence="12" id="KW-0695">RNA-directed DNA polymerase</keyword>
<evidence type="ECO:0000256" key="3">
    <source>
        <dbReference type="ARBA" id="ARBA00022695"/>
    </source>
</evidence>
<evidence type="ECO:0000256" key="16">
    <source>
        <dbReference type="ARBA" id="ARBA00023268"/>
    </source>
</evidence>
<evidence type="ECO:0000256" key="7">
    <source>
        <dbReference type="ARBA" id="ARBA00022759"/>
    </source>
</evidence>
<evidence type="ECO:0000256" key="17">
    <source>
        <dbReference type="SAM" id="MobiDB-lite"/>
    </source>
</evidence>
<dbReference type="VEuPathDB" id="FungiDB:SeMB42_g04823"/>
<keyword evidence="9" id="KW-0460">Magnesium</keyword>
<dbReference type="GO" id="GO:0003887">
    <property type="term" value="F:DNA-directed DNA polymerase activity"/>
    <property type="evidence" value="ECO:0007669"/>
    <property type="project" value="UniProtKB-KW"/>
</dbReference>
<dbReference type="PANTHER" id="PTHR37984:SF5">
    <property type="entry name" value="PROTEIN NYNRIN-LIKE"/>
    <property type="match status" value="1"/>
</dbReference>
<accession>A0A507C563</accession>
<dbReference type="Gene3D" id="3.30.70.270">
    <property type="match status" value="2"/>
</dbReference>
<evidence type="ECO:0000256" key="10">
    <source>
        <dbReference type="ARBA" id="ARBA00022884"/>
    </source>
</evidence>
<evidence type="ECO:0000256" key="4">
    <source>
        <dbReference type="ARBA" id="ARBA00022722"/>
    </source>
</evidence>
<evidence type="ECO:0000256" key="11">
    <source>
        <dbReference type="ARBA" id="ARBA00022908"/>
    </source>
</evidence>
<evidence type="ECO:0000256" key="8">
    <source>
        <dbReference type="ARBA" id="ARBA00022801"/>
    </source>
</evidence>
<dbReference type="CDD" id="cd01647">
    <property type="entry name" value="RT_LTR"/>
    <property type="match status" value="1"/>
</dbReference>
<feature type="domain" description="Integrase catalytic" evidence="19">
    <location>
        <begin position="1070"/>
        <end position="1240"/>
    </location>
</feature>
<keyword evidence="8" id="KW-0378">Hydrolase</keyword>
<feature type="non-terminal residue" evidence="20">
    <location>
        <position position="1369"/>
    </location>
</feature>
<dbReference type="InterPro" id="IPR001584">
    <property type="entry name" value="Integrase_cat-core"/>
</dbReference>
<keyword evidence="2" id="KW-0808">Transferase</keyword>
<dbReference type="GO" id="GO:0003723">
    <property type="term" value="F:RNA binding"/>
    <property type="evidence" value="ECO:0007669"/>
    <property type="project" value="UniProtKB-KW"/>
</dbReference>
<dbReference type="InterPro" id="IPR001969">
    <property type="entry name" value="Aspartic_peptidase_AS"/>
</dbReference>
<dbReference type="FunFam" id="3.30.70.270:FF:000020">
    <property type="entry name" value="Transposon Tf2-6 polyprotein-like Protein"/>
    <property type="match status" value="1"/>
</dbReference>
<feature type="region of interest" description="Disordered" evidence="17">
    <location>
        <begin position="104"/>
        <end position="127"/>
    </location>
</feature>
<dbReference type="Gene3D" id="3.30.420.10">
    <property type="entry name" value="Ribonuclease H-like superfamily/Ribonuclease H"/>
    <property type="match status" value="1"/>
</dbReference>
<keyword evidence="15" id="KW-0233">DNA recombination</keyword>
<dbReference type="GO" id="GO:0006508">
    <property type="term" value="P:proteolysis"/>
    <property type="evidence" value="ECO:0007669"/>
    <property type="project" value="UniProtKB-KW"/>
</dbReference>
<dbReference type="Pfam" id="PF17921">
    <property type="entry name" value="Integrase_H2C2"/>
    <property type="match status" value="1"/>
</dbReference>
<dbReference type="GO" id="GO:0004519">
    <property type="term" value="F:endonuclease activity"/>
    <property type="evidence" value="ECO:0007669"/>
    <property type="project" value="UniProtKB-KW"/>
</dbReference>
<dbReference type="GO" id="GO:0006310">
    <property type="term" value="P:DNA recombination"/>
    <property type="evidence" value="ECO:0007669"/>
    <property type="project" value="UniProtKB-KW"/>
</dbReference>
<dbReference type="EMBL" id="QEAM01000812">
    <property type="protein sequence ID" value="TPX34621.1"/>
    <property type="molecule type" value="Genomic_DNA"/>
</dbReference>
<protein>
    <recommendedName>
        <fullName evidence="22">Reverse transcriptase</fullName>
    </recommendedName>
</protein>
<dbReference type="InterPro" id="IPR000477">
    <property type="entry name" value="RT_dom"/>
</dbReference>
<keyword evidence="13" id="KW-0239">DNA-directed DNA polymerase</keyword>
<dbReference type="Gene3D" id="3.10.20.370">
    <property type="match status" value="1"/>
</dbReference>
<evidence type="ECO:0000256" key="9">
    <source>
        <dbReference type="ARBA" id="ARBA00022842"/>
    </source>
</evidence>
<name>A0A507C563_9FUNG</name>
<dbReference type="Pfam" id="PF17919">
    <property type="entry name" value="RT_RNaseH_2"/>
    <property type="match status" value="1"/>
</dbReference>
<dbReference type="InterPro" id="IPR043128">
    <property type="entry name" value="Rev_trsase/Diguanyl_cyclase"/>
</dbReference>
<evidence type="ECO:0000256" key="2">
    <source>
        <dbReference type="ARBA" id="ARBA00022679"/>
    </source>
</evidence>
<evidence type="ECO:0000259" key="19">
    <source>
        <dbReference type="PROSITE" id="PS50994"/>
    </source>
</evidence>
<dbReference type="PROSITE" id="PS50878">
    <property type="entry name" value="RT_POL"/>
    <property type="match status" value="1"/>
</dbReference>
<proteinExistence type="predicted"/>
<evidence type="ECO:0000256" key="15">
    <source>
        <dbReference type="ARBA" id="ARBA00023172"/>
    </source>
</evidence>
<keyword evidence="11" id="KW-0229">DNA integration</keyword>
<keyword evidence="6" id="KW-0064">Aspartyl protease</keyword>
<feature type="compositionally biased region" description="Polar residues" evidence="17">
    <location>
        <begin position="117"/>
        <end position="127"/>
    </location>
</feature>
<dbReference type="InterPro" id="IPR050951">
    <property type="entry name" value="Retrovirus_Pol_polyprotein"/>
</dbReference>
<dbReference type="PROSITE" id="PS50994">
    <property type="entry name" value="INTEGRASE"/>
    <property type="match status" value="1"/>
</dbReference>
<dbReference type="GO" id="GO:0003677">
    <property type="term" value="F:DNA binding"/>
    <property type="evidence" value="ECO:0007669"/>
    <property type="project" value="UniProtKB-KW"/>
</dbReference>
<evidence type="ECO:0000256" key="13">
    <source>
        <dbReference type="ARBA" id="ARBA00022932"/>
    </source>
</evidence>
<keyword evidence="4" id="KW-0540">Nuclease</keyword>
<dbReference type="Gene3D" id="3.10.10.10">
    <property type="entry name" value="HIV Type 1 Reverse Transcriptase, subunit A, domain 1"/>
    <property type="match status" value="1"/>
</dbReference>
<comment type="caution">
    <text evidence="20">The sequence shown here is derived from an EMBL/GenBank/DDBJ whole genome shotgun (WGS) entry which is preliminary data.</text>
</comment>
<evidence type="ECO:0000256" key="6">
    <source>
        <dbReference type="ARBA" id="ARBA00022750"/>
    </source>
</evidence>
<dbReference type="InterPro" id="IPR056924">
    <property type="entry name" value="SH3_Tf2-1"/>
</dbReference>
<feature type="domain" description="Reverse transcriptase" evidence="18">
    <location>
        <begin position="495"/>
        <end position="678"/>
    </location>
</feature>
<feature type="compositionally biased region" description="Basic and acidic residues" evidence="17">
    <location>
        <begin position="104"/>
        <end position="116"/>
    </location>
</feature>
<dbReference type="CDD" id="cd00303">
    <property type="entry name" value="retropepsin_like"/>
    <property type="match status" value="1"/>
</dbReference>
<dbReference type="InterPro" id="IPR021109">
    <property type="entry name" value="Peptidase_aspartic_dom_sf"/>
</dbReference>
<dbReference type="GO" id="GO:0015074">
    <property type="term" value="P:DNA integration"/>
    <property type="evidence" value="ECO:0007669"/>
    <property type="project" value="UniProtKB-KW"/>
</dbReference>
<feature type="region of interest" description="Disordered" evidence="17">
    <location>
        <begin position="934"/>
        <end position="966"/>
    </location>
</feature>
<dbReference type="Pfam" id="PF24626">
    <property type="entry name" value="SH3_Tf2-1"/>
    <property type="match status" value="1"/>
</dbReference>
<gene>
    <name evidence="20" type="ORF">SeLEV6574_g08268</name>
</gene>
<dbReference type="PROSITE" id="PS00141">
    <property type="entry name" value="ASP_PROTEASE"/>
    <property type="match status" value="1"/>
</dbReference>
<keyword evidence="5" id="KW-0479">Metal-binding</keyword>
<evidence type="ECO:0000256" key="1">
    <source>
        <dbReference type="ARBA" id="ARBA00022670"/>
    </source>
</evidence>
<dbReference type="GO" id="GO:0004190">
    <property type="term" value="F:aspartic-type endopeptidase activity"/>
    <property type="evidence" value="ECO:0007669"/>
    <property type="project" value="UniProtKB-KW"/>
</dbReference>
<dbReference type="InterPro" id="IPR012337">
    <property type="entry name" value="RNaseH-like_sf"/>
</dbReference>
<dbReference type="VEuPathDB" id="FungiDB:SeMB42_g06994"/>
<keyword evidence="16" id="KW-0511">Multifunctional enzyme</keyword>
<dbReference type="Gene3D" id="1.10.340.70">
    <property type="match status" value="1"/>
</dbReference>
<evidence type="ECO:0000256" key="5">
    <source>
        <dbReference type="ARBA" id="ARBA00022723"/>
    </source>
</evidence>
<dbReference type="SUPFAM" id="SSF53098">
    <property type="entry name" value="Ribonuclease H-like"/>
    <property type="match status" value="1"/>
</dbReference>
<dbReference type="Pfam" id="PF08284">
    <property type="entry name" value="RVP_2"/>
    <property type="match status" value="1"/>
</dbReference>
<dbReference type="Gene3D" id="2.40.70.10">
    <property type="entry name" value="Acid Proteases"/>
    <property type="match status" value="1"/>
</dbReference>
<dbReference type="FunFam" id="1.10.340.70:FF:000001">
    <property type="entry name" value="Retrovirus-related Pol polyprotein from transposon gypsy-like Protein"/>
    <property type="match status" value="1"/>
</dbReference>
<dbReference type="OrthoDB" id="5599418at2759"/>
<dbReference type="GO" id="GO:0005634">
    <property type="term" value="C:nucleus"/>
    <property type="evidence" value="ECO:0007669"/>
    <property type="project" value="UniProtKB-ARBA"/>
</dbReference>
<dbReference type="Proteomes" id="UP000320475">
    <property type="component" value="Unassembled WGS sequence"/>
</dbReference>
<dbReference type="PANTHER" id="PTHR37984">
    <property type="entry name" value="PROTEIN CBG26694"/>
    <property type="match status" value="1"/>
</dbReference>
<dbReference type="CDD" id="cd09274">
    <property type="entry name" value="RNase_HI_RT_Ty3"/>
    <property type="match status" value="1"/>
</dbReference>
<keyword evidence="10" id="KW-0694">RNA-binding</keyword>
<dbReference type="SUPFAM" id="SSF50630">
    <property type="entry name" value="Acid proteases"/>
    <property type="match status" value="1"/>
</dbReference>
<sequence length="1369" mass="157742">MDTQFKDPLEIQTYRSLLNKVNQGNMPFNEYTTHFLNAVLLAELNPDDFIMRFIESLNPKVLDFWSPSKIPSTYNDVVESLRVHIQTREVLKQAGVNTKAKPYSDKMHASTRDITKETTSSSFTSPKWKNTPESPGVFVMNPRSKVYIFRANKGWCTRCGMANHKEDNCRVYPPTETNATNYQKWERMLQASERNFEKGKYTNTSSAAAITGDHSDAEHVDMAHFAAMYLGNNEFDLEIDSASNYVLNIFPKVTSLEGNGGLYFLNFVMKKDAQTRIFNGRALLDSGASRSFIGSQFVKKHHIHTRPIGKPFPLHLADGSLAASISSMSQKLVLKIGNHVELLELPVFNSKDYDLILGLDWLTFHNPEVDWELRKIKFGSYGCKHPIEPHTMASGTNSKILLTRAELEGSTPSTASHIPTISKEERSAMPPTTWPKSEFPVIFDMEKQSHLPEHRPGWDFDVEFKDNEKLPRPRPLFRLPPTQRSLVEEYIGTELKSGKLRPSNSPVSSNLFFVPKGDSSSELRPTVDYRDLNSCTKGDQYPLPPLRELVASLAGGDWYAKLDWRWAYNNIRIKEGSEWKFAIKCHMGLFEPLVMPFGPKQAPSHMQRFVNETCKDFMKEGWLVNILDDFVIKTVGSVQQHINYIKRFLQRLQELNVYVKESKCKFFEKEIDFVGFRINKYGYRKQPQKLQAIQEWGTPKNAKDIRSFMAYVNFYRTFAPQLSTVAVPLFRLTTKKATFKWKEEQEIAFRKIKQILIKEVFLLFPKPDQPFYLCFDSSELGTGAVLQQKDEDGNLRPIEFFSKKWNAAEYNYSTPDKELLGLILALKHYYPILFGNDQHIYVFTDHKSLRDFSKTQMLKPRHARWSLVLEDFKDRMSIKWIPGKDNILADACSRDPKFNLTEKELKERAEQQMLPTKVFQHNGETLQAVKVLTPTSEQNPRDGSISTTSRQILTEIETPLQPTTDEGVDILHEKEVSEEDEHVGQDTSIRQCQQHQQDISHTEELKPKVLKLFHDHPLAGHYGYKKTLDLILREYWWKGIAQDVKEYVETCDTCQRNKKSHQSPMGKLLPLPIPQQNWSAITMDLIVKLPPSKSDEDQDSPTYDSILVVVDRRSKQAHFIPTTEKISAEQMAKLIFSRIICNHGVPESIVSDRGPQFKSKLWKVLFELLGTKTLLSSAYHPQTDGQSERTNQTLEAYLRCFSSYNQTNWASLLPQAQFAYNNTFHQSIGMSPFYAVTGQNASLGKLGDTAPTSSKIDVPEATRIKNHFDFIHSYLQHHLEKAQNRYKKASDDSRREEEEYIVGDEVLISTKNVRTERPTKKLDYTWMGPYYIKRKINQVAYEVELPSSLHIHPVFHTSLLKRYIRPKEK</sequence>
<dbReference type="Pfam" id="PF00078">
    <property type="entry name" value="RVT_1"/>
    <property type="match status" value="1"/>
</dbReference>
<dbReference type="InterPro" id="IPR043502">
    <property type="entry name" value="DNA/RNA_pol_sf"/>
</dbReference>
<dbReference type="InterPro" id="IPR041588">
    <property type="entry name" value="Integrase_H2C2"/>
</dbReference>
<dbReference type="InterPro" id="IPR041577">
    <property type="entry name" value="RT_RNaseH_2"/>
</dbReference>
<evidence type="ECO:0000259" key="18">
    <source>
        <dbReference type="PROSITE" id="PS50878"/>
    </source>
</evidence>
<dbReference type="FunFam" id="3.30.420.10:FF:000032">
    <property type="entry name" value="Retrovirus-related Pol polyprotein from transposon 297-like Protein"/>
    <property type="match status" value="1"/>
</dbReference>
<keyword evidence="7" id="KW-0255">Endonuclease</keyword>
<keyword evidence="14" id="KW-0238">DNA-binding</keyword>
<dbReference type="SUPFAM" id="SSF56672">
    <property type="entry name" value="DNA/RNA polymerases"/>
    <property type="match status" value="1"/>
</dbReference>
<keyword evidence="3" id="KW-0548">Nucleotidyltransferase</keyword>
<evidence type="ECO:0000256" key="14">
    <source>
        <dbReference type="ARBA" id="ARBA00023125"/>
    </source>
</evidence>
<dbReference type="GO" id="GO:0003964">
    <property type="term" value="F:RNA-directed DNA polymerase activity"/>
    <property type="evidence" value="ECO:0007669"/>
    <property type="project" value="UniProtKB-KW"/>
</dbReference>
<evidence type="ECO:0008006" key="22">
    <source>
        <dbReference type="Google" id="ProtNLM"/>
    </source>
</evidence>
<organism evidence="20 21">
    <name type="scientific">Synchytrium endobioticum</name>
    <dbReference type="NCBI Taxonomy" id="286115"/>
    <lineage>
        <taxon>Eukaryota</taxon>
        <taxon>Fungi</taxon>
        <taxon>Fungi incertae sedis</taxon>
        <taxon>Chytridiomycota</taxon>
        <taxon>Chytridiomycota incertae sedis</taxon>
        <taxon>Chytridiomycetes</taxon>
        <taxon>Synchytriales</taxon>
        <taxon>Synchytriaceae</taxon>
        <taxon>Synchytrium</taxon>
    </lineage>
</organism>
<evidence type="ECO:0000313" key="21">
    <source>
        <dbReference type="Proteomes" id="UP000320475"/>
    </source>
</evidence>
<evidence type="ECO:0000256" key="12">
    <source>
        <dbReference type="ARBA" id="ARBA00022918"/>
    </source>
</evidence>
<dbReference type="InterPro" id="IPR036397">
    <property type="entry name" value="RNaseH_sf"/>
</dbReference>